<organism evidence="3 4">
    <name type="scientific">Haloplanus aerogenes</name>
    <dbReference type="NCBI Taxonomy" id="660522"/>
    <lineage>
        <taxon>Archaea</taxon>
        <taxon>Methanobacteriati</taxon>
        <taxon>Methanobacteriota</taxon>
        <taxon>Stenosarchaea group</taxon>
        <taxon>Halobacteria</taxon>
        <taxon>Halobacteriales</taxon>
        <taxon>Haloferacaceae</taxon>
        <taxon>Haloplanus</taxon>
    </lineage>
</organism>
<reference evidence="3 4" key="1">
    <citation type="journal article" date="2015" name="Stand. Genomic Sci.">
        <title>Genomic Encyclopedia of Bacterial and Archaeal Type Strains, Phase III: the genomes of soil and plant-associated and newly described type strains.</title>
        <authorList>
            <person name="Whitman W.B."/>
            <person name="Woyke T."/>
            <person name="Klenk H.P."/>
            <person name="Zhou Y."/>
            <person name="Lilburn T.G."/>
            <person name="Beck B.J."/>
            <person name="De Vos P."/>
            <person name="Vandamme P."/>
            <person name="Eisen J.A."/>
            <person name="Garrity G."/>
            <person name="Hugenholtz P."/>
            <person name="Kyrpides N.C."/>
        </authorList>
    </citation>
    <scope>NUCLEOTIDE SEQUENCE [LARGE SCALE GENOMIC DNA]</scope>
    <source>
        <strain evidence="3 4">CGMCC 1.10124</strain>
    </source>
</reference>
<gene>
    <name evidence="3" type="ORF">ATH50_3658</name>
    <name evidence="2" type="ORF">DU502_11930</name>
</gene>
<dbReference type="EMBL" id="REFS01000012">
    <property type="protein sequence ID" value="RMB08243.1"/>
    <property type="molecule type" value="Genomic_DNA"/>
</dbReference>
<keyword evidence="5" id="KW-1185">Reference proteome</keyword>
<dbReference type="Proteomes" id="UP000282007">
    <property type="component" value="Chromosome"/>
</dbReference>
<feature type="region of interest" description="Disordered" evidence="1">
    <location>
        <begin position="262"/>
        <end position="293"/>
    </location>
</feature>
<evidence type="ECO:0000313" key="5">
    <source>
        <dbReference type="Proteomes" id="UP000282007"/>
    </source>
</evidence>
<name>A0A3M0CWN9_9EURY</name>
<dbReference type="AlphaFoldDB" id="A0A3M0CWN9"/>
<dbReference type="RefSeq" id="WP_121922166.1">
    <property type="nucleotide sequence ID" value="NZ_CP034145.1"/>
</dbReference>
<reference evidence="3" key="3">
    <citation type="submission" date="2018-10" db="EMBL/GenBank/DDBJ databases">
        <authorList>
            <person name="Whitman W."/>
            <person name="Huntemann M."/>
            <person name="Clum A."/>
            <person name="Pillay M."/>
            <person name="Palaniappan K."/>
            <person name="Varghese N."/>
            <person name="Mikhailova N."/>
            <person name="Stamatis D."/>
            <person name="Reddy T."/>
            <person name="Daum C."/>
            <person name="Shapiro N."/>
            <person name="Ivanova N."/>
            <person name="Kyrpides N."/>
            <person name="Woyke T."/>
        </authorList>
    </citation>
    <scope>NUCLEOTIDE SEQUENCE</scope>
    <source>
        <strain evidence="3">CGMCC 1.10124</strain>
    </source>
</reference>
<sequence>MDQAKTILKRRGVLRSMGILFPSLAGGSEMVKARKSDSQEADSHQQSIEQLLGSSWISEWPTASEVHRRDIDPDPAEPGWAYTLTQSAELQSSSSKYDPLSGDDLIVDGHFGLCVAERDAPGVVQSTFDEAHQQFRRYRNRYPDHVTLFRTNSINGYTGSVLRARPPIGSETPYSQASLVQQFPWGLVLWDLLWDSQSNVYDSKVATRHHEWLQTHFQRLQRRPTFWIRDRWQQLHDTTATSKLLTVGLPEEAVTALAEDMPSTLVERRSPEARETAQRDSSVTWSPETIRDA</sequence>
<dbReference type="EMBL" id="CP034145">
    <property type="protein sequence ID" value="AZH26025.1"/>
    <property type="molecule type" value="Genomic_DNA"/>
</dbReference>
<dbReference type="GeneID" id="38472006"/>
<evidence type="ECO:0000256" key="1">
    <source>
        <dbReference type="SAM" id="MobiDB-lite"/>
    </source>
</evidence>
<evidence type="ECO:0000313" key="3">
    <source>
        <dbReference type="EMBL" id="RMB08243.1"/>
    </source>
</evidence>
<feature type="compositionally biased region" description="Basic and acidic residues" evidence="1">
    <location>
        <begin position="266"/>
        <end position="278"/>
    </location>
</feature>
<dbReference type="KEGG" id="haer:DU502_11930"/>
<dbReference type="Proteomes" id="UP000277326">
    <property type="component" value="Unassembled WGS sequence"/>
</dbReference>
<accession>A0A3M0CWN9</accession>
<evidence type="ECO:0000313" key="4">
    <source>
        <dbReference type="Proteomes" id="UP000277326"/>
    </source>
</evidence>
<proteinExistence type="predicted"/>
<protein>
    <submittedName>
        <fullName evidence="3">Uncharacterized protein</fullName>
    </submittedName>
</protein>
<reference evidence="2 5" key="2">
    <citation type="submission" date="2018-07" db="EMBL/GenBank/DDBJ databases">
        <title>Genome sequences of Haloplanus aerogenes JCM 16430T.</title>
        <authorList>
            <person name="Kim Y.B."/>
            <person name="Roh S.W."/>
        </authorList>
    </citation>
    <scope>NUCLEOTIDE SEQUENCE [LARGE SCALE GENOMIC DNA]</scope>
    <source>
        <strain evidence="2 5">JCM 16430</strain>
    </source>
</reference>
<evidence type="ECO:0000313" key="2">
    <source>
        <dbReference type="EMBL" id="AZH26025.1"/>
    </source>
</evidence>